<feature type="region of interest" description="Disordered" evidence="1">
    <location>
        <begin position="258"/>
        <end position="354"/>
    </location>
</feature>
<proteinExistence type="predicted"/>
<dbReference type="AlphaFoldDB" id="A0A317QST5"/>
<reference evidence="3" key="1">
    <citation type="submission" date="2018-05" db="EMBL/GenBank/DDBJ databases">
        <authorList>
            <person name="Klenk H.-P."/>
            <person name="Huntemann M."/>
            <person name="Clum A."/>
            <person name="Pillay M."/>
            <person name="Palaniappan K."/>
            <person name="Varghese N."/>
            <person name="Mikhailova N."/>
            <person name="Stamatis D."/>
            <person name="Reddy T."/>
            <person name="Daum C."/>
            <person name="Shapiro N."/>
            <person name="Ivanova N."/>
            <person name="Kyrpides N."/>
            <person name="Woyke T."/>
        </authorList>
    </citation>
    <scope>NUCLEOTIDE SEQUENCE [LARGE SCALE GENOMIC DNA]</scope>
    <source>
        <strain evidence="3">DSM 45417</strain>
    </source>
</reference>
<comment type="caution">
    <text evidence="2">The sequence shown here is derived from an EMBL/GenBank/DDBJ whole genome shotgun (WGS) entry which is preliminary data.</text>
</comment>
<feature type="compositionally biased region" description="Polar residues" evidence="1">
    <location>
        <begin position="281"/>
        <end position="290"/>
    </location>
</feature>
<dbReference type="RefSeq" id="WP_110006881.1">
    <property type="nucleotide sequence ID" value="NZ_QGTX01000001.1"/>
</dbReference>
<dbReference type="OrthoDB" id="5191097at2"/>
<gene>
    <name evidence="2" type="ORF">JD79_03981</name>
</gene>
<evidence type="ECO:0000313" key="3">
    <source>
        <dbReference type="Proteomes" id="UP000246661"/>
    </source>
</evidence>
<organism evidence="2 3">
    <name type="scientific">Geodermatophilus normandii</name>
    <dbReference type="NCBI Taxonomy" id="1137989"/>
    <lineage>
        <taxon>Bacteria</taxon>
        <taxon>Bacillati</taxon>
        <taxon>Actinomycetota</taxon>
        <taxon>Actinomycetes</taxon>
        <taxon>Geodermatophilales</taxon>
        <taxon>Geodermatophilaceae</taxon>
        <taxon>Geodermatophilus</taxon>
    </lineage>
</organism>
<name>A0A317QST5_9ACTN</name>
<protein>
    <submittedName>
        <fullName evidence="2">Uncharacterized protein</fullName>
    </submittedName>
</protein>
<dbReference type="Proteomes" id="UP000246661">
    <property type="component" value="Unassembled WGS sequence"/>
</dbReference>
<evidence type="ECO:0000313" key="2">
    <source>
        <dbReference type="EMBL" id="PWW24790.1"/>
    </source>
</evidence>
<accession>A0A317QST5</accession>
<keyword evidence="3" id="KW-1185">Reference proteome</keyword>
<sequence>MFRTQSRGQVIQAELQEGLNHLGAAVTEAGRAAAEQLGPRIDAAFEAAGPVLDAARVAVAPKVAAAVAVAAPAVASAREALTPRVDAARDAAGPVLEAARERVDAAVVALTPRVVAAREAAAPTVSSALTAAGAAAARAAADLAPRVEAASAATRRLASDVAPRVAAARDTIVPALENARGTLVAGVGTALGELQDRRAELVSGTTKAGKKAKRKTARKAVEARRTVTVEQGSRRWPWLLVALAVGAAAFSVLRRRKDPWTPAPAGDGPVPSYREDPVPSSPSNDQSGKTVSDAMFVAGDSAPAESDMGIRDAQNVAGDDNAGATDPTQTAPEPFTSGGGAQEGPTAGPAAGQA</sequence>
<dbReference type="Gene3D" id="1.20.120.20">
    <property type="entry name" value="Apolipoprotein"/>
    <property type="match status" value="1"/>
</dbReference>
<dbReference type="EMBL" id="QGTX01000001">
    <property type="protein sequence ID" value="PWW24790.1"/>
    <property type="molecule type" value="Genomic_DNA"/>
</dbReference>
<dbReference type="SUPFAM" id="SSF58113">
    <property type="entry name" value="Apolipoprotein A-I"/>
    <property type="match status" value="1"/>
</dbReference>
<evidence type="ECO:0000256" key="1">
    <source>
        <dbReference type="SAM" id="MobiDB-lite"/>
    </source>
</evidence>